<evidence type="ECO:0000313" key="3">
    <source>
        <dbReference type="EMBL" id="RAQ95810.1"/>
    </source>
</evidence>
<dbReference type="OrthoDB" id="152323at2"/>
<feature type="region of interest" description="Disordered" evidence="1">
    <location>
        <begin position="1"/>
        <end position="29"/>
    </location>
</feature>
<reference evidence="3 4" key="1">
    <citation type="submission" date="2016-08" db="EMBL/GenBank/DDBJ databases">
        <title>Analysis of Carbohydrate Active Enzymes in Thermogemmatispora T81 Reveals Carbohydrate Degradation Ability.</title>
        <authorList>
            <person name="Tomazini A."/>
            <person name="Lal S."/>
            <person name="Stott M."/>
            <person name="Henrissat B."/>
            <person name="Polikarpov I."/>
            <person name="Sparling R."/>
            <person name="Levin D.B."/>
        </authorList>
    </citation>
    <scope>NUCLEOTIDE SEQUENCE [LARGE SCALE GENOMIC DNA]</scope>
    <source>
        <strain evidence="3 4">T81</strain>
    </source>
</reference>
<dbReference type="AlphaFoldDB" id="A0A328VJ52"/>
<evidence type="ECO:0000313" key="4">
    <source>
        <dbReference type="Proteomes" id="UP000248706"/>
    </source>
</evidence>
<dbReference type="Pfam" id="PF19741">
    <property type="entry name" value="DUF6230"/>
    <property type="match status" value="1"/>
</dbReference>
<dbReference type="Proteomes" id="UP000248706">
    <property type="component" value="Unassembled WGS sequence"/>
</dbReference>
<keyword evidence="2" id="KW-0812">Transmembrane</keyword>
<protein>
    <submittedName>
        <fullName evidence="3">Uncharacterized protein</fullName>
    </submittedName>
</protein>
<keyword evidence="2" id="KW-0472">Membrane</keyword>
<sequence length="228" mass="24041">MEKEHDTGMTREPEREETSLPIHLPPFDEESIDVSRVETIETRAVADEDEELPPVGRTNRTVFWSVMLLAALVLFGMLGAVENGAIALAAAAPVPVTVQAKVLQATNFHLYPGISPADNSTPVAVNQLDGTITDLVISKSISLGPLGTVTVKLEAGQNTPVSVTGLTNDATGLQADEGQFQNLVLSTGPNPFDQTATSATLTNLTINSPYQAANSITLPGLTLSITHS</sequence>
<proteinExistence type="predicted"/>
<dbReference type="EMBL" id="MCIF01000002">
    <property type="protein sequence ID" value="RAQ95810.1"/>
    <property type="molecule type" value="Genomic_DNA"/>
</dbReference>
<gene>
    <name evidence="3" type="ORF">A4R35_09705</name>
</gene>
<feature type="transmembrane region" description="Helical" evidence="2">
    <location>
        <begin position="62"/>
        <end position="81"/>
    </location>
</feature>
<keyword evidence="2" id="KW-1133">Transmembrane helix</keyword>
<organism evidence="3 4">
    <name type="scientific">Thermogemmatispora tikiterensis</name>
    <dbReference type="NCBI Taxonomy" id="1825093"/>
    <lineage>
        <taxon>Bacteria</taxon>
        <taxon>Bacillati</taxon>
        <taxon>Chloroflexota</taxon>
        <taxon>Ktedonobacteria</taxon>
        <taxon>Thermogemmatisporales</taxon>
        <taxon>Thermogemmatisporaceae</taxon>
        <taxon>Thermogemmatispora</taxon>
    </lineage>
</organism>
<evidence type="ECO:0000256" key="2">
    <source>
        <dbReference type="SAM" id="Phobius"/>
    </source>
</evidence>
<comment type="caution">
    <text evidence="3">The sequence shown here is derived from an EMBL/GenBank/DDBJ whole genome shotgun (WGS) entry which is preliminary data.</text>
</comment>
<dbReference type="InterPro" id="IPR046198">
    <property type="entry name" value="DUF6230"/>
</dbReference>
<evidence type="ECO:0000256" key="1">
    <source>
        <dbReference type="SAM" id="MobiDB-lite"/>
    </source>
</evidence>
<accession>A0A328VJ52</accession>
<dbReference type="RefSeq" id="WP_112428865.1">
    <property type="nucleotide sequence ID" value="NZ_MCIF01000002.1"/>
</dbReference>
<name>A0A328VJ52_9CHLR</name>
<keyword evidence="4" id="KW-1185">Reference proteome</keyword>
<feature type="compositionally biased region" description="Basic and acidic residues" evidence="1">
    <location>
        <begin position="1"/>
        <end position="18"/>
    </location>
</feature>